<dbReference type="NCBIfam" id="TIGR01509">
    <property type="entry name" value="HAD-SF-IA-v3"/>
    <property type="match status" value="1"/>
</dbReference>
<dbReference type="PANTHER" id="PTHR43611">
    <property type="entry name" value="ALPHA-D-GLUCOSE 1-PHOSPHATE PHOSPHATASE"/>
    <property type="match status" value="1"/>
</dbReference>
<proteinExistence type="predicted"/>
<keyword evidence="2" id="KW-1185">Reference proteome</keyword>
<dbReference type="SFLD" id="SFLDS00003">
    <property type="entry name" value="Haloacid_Dehalogenase"/>
    <property type="match status" value="1"/>
</dbReference>
<dbReference type="Gene3D" id="3.40.50.1000">
    <property type="entry name" value="HAD superfamily/HAD-like"/>
    <property type="match status" value="1"/>
</dbReference>
<dbReference type="PRINTS" id="PR00413">
    <property type="entry name" value="HADHALOGNASE"/>
</dbReference>
<organism evidence="1 2">
    <name type="scientific">Streptomyces niveiscabiei</name>
    <dbReference type="NCBI Taxonomy" id="164115"/>
    <lineage>
        <taxon>Bacteria</taxon>
        <taxon>Bacillati</taxon>
        <taxon>Actinomycetota</taxon>
        <taxon>Actinomycetes</taxon>
        <taxon>Kitasatosporales</taxon>
        <taxon>Streptomycetaceae</taxon>
        <taxon>Streptomyces</taxon>
    </lineage>
</organism>
<dbReference type="CDD" id="cd02603">
    <property type="entry name" value="HAD_sEH-N_like"/>
    <property type="match status" value="1"/>
</dbReference>
<evidence type="ECO:0000313" key="2">
    <source>
        <dbReference type="Proteomes" id="UP001631957"/>
    </source>
</evidence>
<dbReference type="InterPro" id="IPR006439">
    <property type="entry name" value="HAD-SF_hydro_IA"/>
</dbReference>
<dbReference type="Proteomes" id="UP001631957">
    <property type="component" value="Unassembled WGS sequence"/>
</dbReference>
<dbReference type="SFLD" id="SFLDG01129">
    <property type="entry name" value="C1.5:_HAD__Beta-PGM__Phosphata"/>
    <property type="match status" value="1"/>
</dbReference>
<dbReference type="SUPFAM" id="SSF56784">
    <property type="entry name" value="HAD-like"/>
    <property type="match status" value="1"/>
</dbReference>
<protein>
    <submittedName>
        <fullName evidence="1">HAD family hydrolase</fullName>
    </submittedName>
</protein>
<dbReference type="InterPro" id="IPR036412">
    <property type="entry name" value="HAD-like_sf"/>
</dbReference>
<dbReference type="PANTHER" id="PTHR43611:SF3">
    <property type="entry name" value="FLAVIN MONONUCLEOTIDE HYDROLASE 1, CHLOROPLATIC"/>
    <property type="match status" value="1"/>
</dbReference>
<comment type="caution">
    <text evidence="1">The sequence shown here is derived from an EMBL/GenBank/DDBJ whole genome shotgun (WGS) entry which is preliminary data.</text>
</comment>
<reference evidence="1 2" key="1">
    <citation type="submission" date="2024-12" db="EMBL/GenBank/DDBJ databases">
        <title>Forecasting of Potato common scab and diversities of Pathogenic streptomyces spp. in china.</title>
        <authorList>
            <person name="Handique U."/>
            <person name="Wu J."/>
        </authorList>
    </citation>
    <scope>NUCLEOTIDE SEQUENCE [LARGE SCALE GENOMIC DNA]</scope>
    <source>
        <strain evidence="1 2">ZRIMU1530</strain>
    </source>
</reference>
<dbReference type="Pfam" id="PF00702">
    <property type="entry name" value="Hydrolase"/>
    <property type="match status" value="1"/>
</dbReference>
<evidence type="ECO:0000313" key="1">
    <source>
        <dbReference type="EMBL" id="MFM9611782.1"/>
    </source>
</evidence>
<dbReference type="GO" id="GO:0016787">
    <property type="term" value="F:hydrolase activity"/>
    <property type="evidence" value="ECO:0007669"/>
    <property type="project" value="UniProtKB-KW"/>
</dbReference>
<keyword evidence="1" id="KW-0378">Hydrolase</keyword>
<accession>A0ABW9HUI5</accession>
<name>A0ABW9HUI5_9ACTN</name>
<dbReference type="EMBL" id="JBJVNI010000012">
    <property type="protein sequence ID" value="MFM9611782.1"/>
    <property type="molecule type" value="Genomic_DNA"/>
</dbReference>
<gene>
    <name evidence="1" type="ORF">ACKI18_24080</name>
</gene>
<dbReference type="InterPro" id="IPR023214">
    <property type="entry name" value="HAD_sf"/>
</dbReference>
<sequence>MERPRSSPSAPHTPLVVWDLGGVLAPSGQALTALAEALDLPEEEFAALYWAHRDPYDLGGTPTRYWSLIGEALGRTFDAGWIERLDRIDTAAWAVLADDSADLLDRLARHGTPLGVLSNAPASLAAAVRRATWSARFETLVFSSDLGLMKPDPQVYRSADRHFGRPPSDVIFFDDRPVNVESARAHGWRAHVWTGVEAAAQVLVGEGVLAG</sequence>
<dbReference type="RefSeq" id="WP_112471790.1">
    <property type="nucleotide sequence ID" value="NZ_JBJVNI010000012.1"/>
</dbReference>